<dbReference type="Proteomes" id="UP001595823">
    <property type="component" value="Unassembled WGS sequence"/>
</dbReference>
<sequence length="553" mass="64496">MMPLSKLFSHEYFFRVPDYQRPFQWDEDHFVELIDDLLIAKRSEPYFLGTLVLHSNSTVGIDDASETFDVVDGQQRITSLCILLACARDIGQEQGDNELAGEMHQKIIQPAKRLEGIEKRNRLQVKEQSSLNSITGEIGGSKFPIKNSINDSPSSQRFEIARRIFREKMEPLSPTELDQFAMFLIQQCNVITLITDSFENAFRLFTIVNDRGKQLRRIDVLKAHNLNPEVVPNDEAREKYANQWDDMEVKLGEEEFEELFHLLRLIYVKEKPQNDVFTEFQNRIFGKPDRPERGANFIDTLQSYVNLYDSLFKDKTFLDEGESAHCQFQTLMAAMVRYFGASEWQACILYFAHKYGNERAYDFLLRIERTYIDHWVRGVRKDERYRTYTTILKHIQQTRNPDELLDKIGQVETKAIEDACRSSNLYDSGYAKYLLVRAEISVTELDKPRDFEARSIEHVMPQNPKKDSQWLKWFNDEQHEALVNTAGNLVLLSKSKNSAAGNKEFDEKKSKYLSPKVSSYPRSMQVLKHDIWTPETVEERTNGFVIQVLDDLI</sequence>
<dbReference type="PANTHER" id="PTHR35149">
    <property type="entry name" value="SLL5132 PROTEIN"/>
    <property type="match status" value="1"/>
</dbReference>
<accession>A0ABV8TTU7</accession>
<dbReference type="InterPro" id="IPR004919">
    <property type="entry name" value="GmrSD_N"/>
</dbReference>
<evidence type="ECO:0000259" key="2">
    <source>
        <dbReference type="Pfam" id="PF07510"/>
    </source>
</evidence>
<proteinExistence type="predicted"/>
<evidence type="ECO:0000313" key="3">
    <source>
        <dbReference type="EMBL" id="MFC4334107.1"/>
    </source>
</evidence>
<keyword evidence="4" id="KW-1185">Reference proteome</keyword>
<protein>
    <submittedName>
        <fullName evidence="3">DUF262 domain-containing protein</fullName>
    </submittedName>
</protein>
<dbReference type="EMBL" id="JBHSDK010000002">
    <property type="protein sequence ID" value="MFC4334107.1"/>
    <property type="molecule type" value="Genomic_DNA"/>
</dbReference>
<dbReference type="Pfam" id="PF03235">
    <property type="entry name" value="GmrSD_N"/>
    <property type="match status" value="1"/>
</dbReference>
<dbReference type="PANTHER" id="PTHR35149:SF2">
    <property type="entry name" value="DUF262 DOMAIN-CONTAINING PROTEIN"/>
    <property type="match status" value="1"/>
</dbReference>
<feature type="domain" description="GmrSD restriction endonucleases C-terminal" evidence="2">
    <location>
        <begin position="414"/>
        <end position="542"/>
    </location>
</feature>
<comment type="caution">
    <text evidence="3">The sequence shown here is derived from an EMBL/GenBank/DDBJ whole genome shotgun (WGS) entry which is preliminary data.</text>
</comment>
<dbReference type="RefSeq" id="WP_380617906.1">
    <property type="nucleotide sequence ID" value="NZ_JBHSDK010000002.1"/>
</dbReference>
<dbReference type="Pfam" id="PF07510">
    <property type="entry name" value="GmrSD_C"/>
    <property type="match status" value="1"/>
</dbReference>
<gene>
    <name evidence="3" type="ORF">ACFPET_02725</name>
</gene>
<evidence type="ECO:0000313" key="4">
    <source>
        <dbReference type="Proteomes" id="UP001595823"/>
    </source>
</evidence>
<name>A0ABV8TTU7_9ACTN</name>
<evidence type="ECO:0000259" key="1">
    <source>
        <dbReference type="Pfam" id="PF03235"/>
    </source>
</evidence>
<reference evidence="4" key="1">
    <citation type="journal article" date="2019" name="Int. J. Syst. Evol. Microbiol.">
        <title>The Global Catalogue of Microorganisms (GCM) 10K type strain sequencing project: providing services to taxonomists for standard genome sequencing and annotation.</title>
        <authorList>
            <consortium name="The Broad Institute Genomics Platform"/>
            <consortium name="The Broad Institute Genome Sequencing Center for Infectious Disease"/>
            <person name="Wu L."/>
            <person name="Ma J."/>
        </authorList>
    </citation>
    <scope>NUCLEOTIDE SEQUENCE [LARGE SCALE GENOMIC DNA]</scope>
    <source>
        <strain evidence="4">IBRC-M 10908</strain>
    </source>
</reference>
<organism evidence="3 4">
    <name type="scientific">Salininema proteolyticum</name>
    <dbReference type="NCBI Taxonomy" id="1607685"/>
    <lineage>
        <taxon>Bacteria</taxon>
        <taxon>Bacillati</taxon>
        <taxon>Actinomycetota</taxon>
        <taxon>Actinomycetes</taxon>
        <taxon>Glycomycetales</taxon>
        <taxon>Glycomycetaceae</taxon>
        <taxon>Salininema</taxon>
    </lineage>
</organism>
<feature type="domain" description="GmrSD restriction endonucleases N-terminal" evidence="1">
    <location>
        <begin position="5"/>
        <end position="224"/>
    </location>
</feature>
<dbReference type="InterPro" id="IPR011089">
    <property type="entry name" value="GmrSD_C"/>
</dbReference>